<dbReference type="GO" id="GO:0005788">
    <property type="term" value="C:endoplasmic reticulum lumen"/>
    <property type="evidence" value="ECO:0007669"/>
    <property type="project" value="UniProtKB-UniRule"/>
</dbReference>
<dbReference type="GO" id="GO:0030968">
    <property type="term" value="P:endoplasmic reticulum unfolded protein response"/>
    <property type="evidence" value="ECO:0007669"/>
    <property type="project" value="UniProtKB-UniRule"/>
</dbReference>
<evidence type="ECO:0000259" key="8">
    <source>
        <dbReference type="PROSITE" id="PS51914"/>
    </source>
</evidence>
<comment type="subcellular location">
    <subcellularLocation>
        <location evidence="1 7">Endoplasmic reticulum membrane</location>
        <topology evidence="1 7">Peripheral membrane protein</topology>
        <orientation evidence="1 7">Lumenal side</orientation>
    </subcellularLocation>
</comment>
<evidence type="ECO:0000256" key="1">
    <source>
        <dbReference type="ARBA" id="ARBA00004367"/>
    </source>
</evidence>
<evidence type="ECO:0000256" key="5">
    <source>
        <dbReference type="ARBA" id="ARBA00022824"/>
    </source>
</evidence>
<dbReference type="PANTHER" id="PTHR15414:SF0">
    <property type="entry name" value="ENDOPLASMIC RETICULUM LECTIN 1"/>
    <property type="match status" value="1"/>
</dbReference>
<dbReference type="InterPro" id="IPR009011">
    <property type="entry name" value="Man6P_isomerase_rcpt-bd_dom_sf"/>
</dbReference>
<evidence type="ECO:0000313" key="10">
    <source>
        <dbReference type="Proteomes" id="UP000183365"/>
    </source>
</evidence>
<dbReference type="OrthoDB" id="3972855at2759"/>
<protein>
    <recommendedName>
        <fullName evidence="7">Endoplasmic reticulum lectin</fullName>
    </recommendedName>
    <alternativeName>
        <fullName evidence="7">Protein OS-9 homolog</fullName>
    </alternativeName>
</protein>
<name>A0A1L0B2E1_9ASCO</name>
<evidence type="ECO:0000256" key="2">
    <source>
        <dbReference type="ARBA" id="ARBA00009918"/>
    </source>
</evidence>
<keyword evidence="5 7" id="KW-0256">Endoplasmic reticulum</keyword>
<keyword evidence="10" id="KW-1185">Reference proteome</keyword>
<dbReference type="AlphaFoldDB" id="A0A1L0B2E1"/>
<dbReference type="VEuPathDB" id="FungiDB:HGUI_02762"/>
<dbReference type="InterPro" id="IPR045149">
    <property type="entry name" value="OS-9-like"/>
</dbReference>
<proteinExistence type="inferred from homology"/>
<evidence type="ECO:0000256" key="6">
    <source>
        <dbReference type="ARBA" id="ARBA00023157"/>
    </source>
</evidence>
<comment type="function">
    <text evidence="7">Lectin involved in the quality control of the secretory pathway. As a member of the endoplasmic reticulum-associated degradation lumenal (ERAD-L) surveillance system, targets misfolded endoplasmic reticulum lumenal glycoproteins for degradation.</text>
</comment>
<dbReference type="Proteomes" id="UP000183365">
    <property type="component" value="Unassembled WGS sequence"/>
</dbReference>
<dbReference type="EMBL" id="FQNF01000054">
    <property type="protein sequence ID" value="SGZ40562.1"/>
    <property type="molecule type" value="Genomic_DNA"/>
</dbReference>
<dbReference type="PROSITE" id="PS51914">
    <property type="entry name" value="MRH"/>
    <property type="match status" value="1"/>
</dbReference>
<comment type="similarity">
    <text evidence="2 7">Belongs to the OS-9 family.</text>
</comment>
<evidence type="ECO:0000256" key="4">
    <source>
        <dbReference type="ARBA" id="ARBA00022734"/>
    </source>
</evidence>
<dbReference type="PANTHER" id="PTHR15414">
    <property type="entry name" value="OS-9-RELATED"/>
    <property type="match status" value="1"/>
</dbReference>
<accession>A0A1L0B2E1</accession>
<dbReference type="GO" id="GO:0005789">
    <property type="term" value="C:endoplasmic reticulum membrane"/>
    <property type="evidence" value="ECO:0007669"/>
    <property type="project" value="UniProtKB-SubCell"/>
</dbReference>
<dbReference type="GO" id="GO:0030970">
    <property type="term" value="P:retrograde protein transport, ER to cytosol"/>
    <property type="evidence" value="ECO:0007669"/>
    <property type="project" value="TreeGrafter"/>
</dbReference>
<evidence type="ECO:0000256" key="7">
    <source>
        <dbReference type="RuleBase" id="RU369099"/>
    </source>
</evidence>
<organism evidence="9 10">
    <name type="scientific">Hanseniaspora guilliermondii</name>
    <dbReference type="NCBI Taxonomy" id="56406"/>
    <lineage>
        <taxon>Eukaryota</taxon>
        <taxon>Fungi</taxon>
        <taxon>Dikarya</taxon>
        <taxon>Ascomycota</taxon>
        <taxon>Saccharomycotina</taxon>
        <taxon>Saccharomycetes</taxon>
        <taxon>Saccharomycodales</taxon>
        <taxon>Saccharomycodaceae</taxon>
        <taxon>Hanseniaspora</taxon>
    </lineage>
</organism>
<dbReference type="SUPFAM" id="SSF50911">
    <property type="entry name" value="Mannose 6-phosphate receptor domain"/>
    <property type="match status" value="1"/>
</dbReference>
<keyword evidence="4 7" id="KW-0430">Lectin</keyword>
<reference evidence="10" key="1">
    <citation type="submission" date="2016-11" db="EMBL/GenBank/DDBJ databases">
        <authorList>
            <person name="Guldener U."/>
        </authorList>
    </citation>
    <scope>NUCLEOTIDE SEQUENCE [LARGE SCALE GENOMIC DNA]</scope>
</reference>
<evidence type="ECO:0000256" key="3">
    <source>
        <dbReference type="ARBA" id="ARBA00022729"/>
    </source>
</evidence>
<gene>
    <name evidence="9" type="ORF">HGUI_02762</name>
</gene>
<keyword evidence="7" id="KW-0472">Membrane</keyword>
<dbReference type="GO" id="GO:0030246">
    <property type="term" value="F:carbohydrate binding"/>
    <property type="evidence" value="ECO:0007669"/>
    <property type="project" value="UniProtKB-UniRule"/>
</dbReference>
<keyword evidence="6" id="KW-1015">Disulfide bond</keyword>
<feature type="domain" description="MRH" evidence="8">
    <location>
        <begin position="55"/>
        <end position="224"/>
    </location>
</feature>
<keyword evidence="3" id="KW-0732">Signal</keyword>
<evidence type="ECO:0000313" key="9">
    <source>
        <dbReference type="EMBL" id="SGZ40562.1"/>
    </source>
</evidence>
<dbReference type="InterPro" id="IPR044865">
    <property type="entry name" value="MRH_dom"/>
</dbReference>
<dbReference type="Gene3D" id="2.70.130.10">
    <property type="entry name" value="Mannose-6-phosphate receptor binding domain"/>
    <property type="match status" value="1"/>
</dbReference>
<sequence>MNDYHLVQSNYSITNDYQNCSIYEHTNERIYVDQQYLNDTLTDALKIVEDLTYYNDISLTKLNHQLVYPLDSNSFFVPRSTDLKNIGSDMPIFLRRFQYNGQIFWNYDVDLKASIHQSSSSMPTYNLGTSSNKYGSIIHDKSAKLKYHQDGYYLSLTYDNGSICHVTGLPRQTELQFVCDKSFFKEKSDFDPYRKDKAARIIWVYEQYTCNYQILIGVPSLCDLDLFNNENKKFITKQQNKIHDYKVLCDLDSDKQISNSIHNLDFQPLPLGRELILMKNPSESVNDYLIYTNILDSWENLDFSIFEFIIFDGGKVKSEKFTIDLKNMYTNEQLISKSGDGVFVIEVFDILNQYIATLQLSNSSNVITNTRLKDSNVTNNYLKLDNLETKSS</sequence>